<proteinExistence type="predicted"/>
<reference evidence="3" key="1">
    <citation type="journal article" date="2019" name="Int. J. Syst. Evol. Microbiol.">
        <title>The Global Catalogue of Microorganisms (GCM) 10K type strain sequencing project: providing services to taxonomists for standard genome sequencing and annotation.</title>
        <authorList>
            <consortium name="The Broad Institute Genomics Platform"/>
            <consortium name="The Broad Institute Genome Sequencing Center for Infectious Disease"/>
            <person name="Wu L."/>
            <person name="Ma J."/>
        </authorList>
    </citation>
    <scope>NUCLEOTIDE SEQUENCE [LARGE SCALE GENOMIC DNA]</scope>
    <source>
        <strain evidence="3">JCM 18274</strain>
    </source>
</reference>
<dbReference type="InterPro" id="IPR037682">
    <property type="entry name" value="TonB_C"/>
</dbReference>
<gene>
    <name evidence="2" type="ORF">GCM10023311_19080</name>
</gene>
<protein>
    <recommendedName>
        <fullName evidence="1">TonB C-terminal domain-containing protein</fullName>
    </recommendedName>
</protein>
<comment type="caution">
    <text evidence="2">The sequence shown here is derived from an EMBL/GenBank/DDBJ whole genome shotgun (WGS) entry which is preliminary data.</text>
</comment>
<dbReference type="Pfam" id="PF03544">
    <property type="entry name" value="TonB_C"/>
    <property type="match status" value="1"/>
</dbReference>
<organism evidence="2 3">
    <name type="scientific">Flaviramulus aquimarinus</name>
    <dbReference type="NCBI Taxonomy" id="1170456"/>
    <lineage>
        <taxon>Bacteria</taxon>
        <taxon>Pseudomonadati</taxon>
        <taxon>Bacteroidota</taxon>
        <taxon>Flavobacteriia</taxon>
        <taxon>Flavobacteriales</taxon>
        <taxon>Flavobacteriaceae</taxon>
        <taxon>Flaviramulus</taxon>
    </lineage>
</organism>
<evidence type="ECO:0000313" key="3">
    <source>
        <dbReference type="Proteomes" id="UP001500433"/>
    </source>
</evidence>
<dbReference type="SUPFAM" id="SSF74653">
    <property type="entry name" value="TolA/TonB C-terminal domain"/>
    <property type="match status" value="1"/>
</dbReference>
<evidence type="ECO:0000313" key="2">
    <source>
        <dbReference type="EMBL" id="GAA4894575.1"/>
    </source>
</evidence>
<sequence length="210" mass="23849">MTIQKDVSYKEPDTPTEVFIENFKVYEELKAQVKPEVKKKVVLTNKIKQVKDDFKIEKIIDIIISEQNTSTKPVIDPAKVSVLDKLDDEPVFIGFVQKVPIYPGCEKTKNNKARKKCMSEKIGKLIQRKFDGGDIALDYGLSGKQKIDVQFTINKTGHVTNIKTRASHPKLGQEAVRVINFIPEMTPGKQNNKNVGVIYNLPIVFQVQNY</sequence>
<evidence type="ECO:0000259" key="1">
    <source>
        <dbReference type="Pfam" id="PF03544"/>
    </source>
</evidence>
<dbReference type="Gene3D" id="3.30.1150.10">
    <property type="match status" value="1"/>
</dbReference>
<feature type="domain" description="TonB C-terminal" evidence="1">
    <location>
        <begin position="147"/>
        <end position="206"/>
    </location>
</feature>
<name>A0ABP9F7I3_9FLAO</name>
<accession>A0ABP9F7I3</accession>
<dbReference type="RefSeq" id="WP_345273917.1">
    <property type="nucleotide sequence ID" value="NZ_BAABJH010000002.1"/>
</dbReference>
<dbReference type="EMBL" id="BAABJH010000002">
    <property type="protein sequence ID" value="GAA4894575.1"/>
    <property type="molecule type" value="Genomic_DNA"/>
</dbReference>
<keyword evidence="3" id="KW-1185">Reference proteome</keyword>
<dbReference type="Proteomes" id="UP001500433">
    <property type="component" value="Unassembled WGS sequence"/>
</dbReference>